<keyword evidence="11" id="KW-1185">Reference proteome</keyword>
<evidence type="ECO:0000256" key="3">
    <source>
        <dbReference type="ARBA" id="ARBA00022448"/>
    </source>
</evidence>
<feature type="transmembrane region" description="Helical" evidence="8">
    <location>
        <begin position="116"/>
        <end position="133"/>
    </location>
</feature>
<feature type="domain" description="EamA" evidence="9">
    <location>
        <begin position="21"/>
        <end position="156"/>
    </location>
</feature>
<evidence type="ECO:0000259" key="9">
    <source>
        <dbReference type="Pfam" id="PF00892"/>
    </source>
</evidence>
<feature type="transmembrane region" description="Helical" evidence="8">
    <location>
        <begin position="140"/>
        <end position="157"/>
    </location>
</feature>
<evidence type="ECO:0000256" key="2">
    <source>
        <dbReference type="ARBA" id="ARBA00007362"/>
    </source>
</evidence>
<organism evidence="10 11">
    <name type="scientific">Rarobacter faecitabidus</name>
    <dbReference type="NCBI Taxonomy" id="13243"/>
    <lineage>
        <taxon>Bacteria</taxon>
        <taxon>Bacillati</taxon>
        <taxon>Actinomycetota</taxon>
        <taxon>Actinomycetes</taxon>
        <taxon>Micrococcales</taxon>
        <taxon>Rarobacteraceae</taxon>
        <taxon>Rarobacter</taxon>
    </lineage>
</organism>
<keyword evidence="5 8" id="KW-0812">Transmembrane</keyword>
<comment type="caution">
    <text evidence="10">The sequence shown here is derived from an EMBL/GenBank/DDBJ whole genome shotgun (WGS) entry which is preliminary data.</text>
</comment>
<keyword evidence="6 8" id="KW-1133">Transmembrane helix</keyword>
<sequence length="324" mass="35134">MWPCYVRIVPSPQVSTSNSSALLAGAGSYVLWGVFPLYFHLLNPAGAFEVIVHRAWWGMLTCIAAILLLKQWRAFKATVRDRSAVWRLAIAGGLIAVNWTVYVYAVQSGHTVDAALGYFINPLVTVALGRVVLGERLTRLRACAVALGLVAIVVLVIGMGRLPWVSLVLALSFGLYSLAKKDVASRVAPLSGMAIETAVITPVLLVYYGWLVAHGAASWQDYSSGNDVAVWAHLLLLIGSGPLTVLPLYCFAWAARGLPLSVMGLLQYITPVMQLLIGVLVFHEPMATARWIGTAIVWLALIVLTIDLYRSLRAQPEAVRTGKT</sequence>
<keyword evidence="4" id="KW-1003">Cell membrane</keyword>
<reference evidence="10 11" key="1">
    <citation type="submission" date="2019-06" db="EMBL/GenBank/DDBJ databases">
        <title>Sequencing the genomes of 1000 actinobacteria strains.</title>
        <authorList>
            <person name="Klenk H.-P."/>
        </authorList>
    </citation>
    <scope>NUCLEOTIDE SEQUENCE [LARGE SCALE GENOMIC DNA]</scope>
    <source>
        <strain evidence="10 11">DSM 4813</strain>
    </source>
</reference>
<dbReference type="NCBIfam" id="TIGR00688">
    <property type="entry name" value="rarD"/>
    <property type="match status" value="1"/>
</dbReference>
<evidence type="ECO:0000256" key="7">
    <source>
        <dbReference type="ARBA" id="ARBA00023136"/>
    </source>
</evidence>
<dbReference type="EMBL" id="VFOS01000001">
    <property type="protein sequence ID" value="TQL64323.1"/>
    <property type="molecule type" value="Genomic_DNA"/>
</dbReference>
<evidence type="ECO:0000256" key="1">
    <source>
        <dbReference type="ARBA" id="ARBA00004651"/>
    </source>
</evidence>
<feature type="transmembrane region" description="Helical" evidence="8">
    <location>
        <begin position="21"/>
        <end position="42"/>
    </location>
</feature>
<feature type="transmembrane region" description="Helical" evidence="8">
    <location>
        <begin position="289"/>
        <end position="309"/>
    </location>
</feature>
<dbReference type="AlphaFoldDB" id="A0A542ZVD6"/>
<comment type="subcellular location">
    <subcellularLocation>
        <location evidence="1">Cell membrane</location>
        <topology evidence="1">Multi-pass membrane protein</topology>
    </subcellularLocation>
</comment>
<feature type="transmembrane region" description="Helical" evidence="8">
    <location>
        <begin position="84"/>
        <end position="104"/>
    </location>
</feature>
<name>A0A542ZVD6_RARFA</name>
<evidence type="ECO:0000256" key="4">
    <source>
        <dbReference type="ARBA" id="ARBA00022475"/>
    </source>
</evidence>
<keyword evidence="7 8" id="KW-0472">Membrane</keyword>
<evidence type="ECO:0000256" key="6">
    <source>
        <dbReference type="ARBA" id="ARBA00022989"/>
    </source>
</evidence>
<dbReference type="InterPro" id="IPR004626">
    <property type="entry name" value="RarD"/>
</dbReference>
<evidence type="ECO:0000313" key="10">
    <source>
        <dbReference type="EMBL" id="TQL64323.1"/>
    </source>
</evidence>
<feature type="transmembrane region" description="Helical" evidence="8">
    <location>
        <begin position="230"/>
        <end position="253"/>
    </location>
</feature>
<accession>A0A542ZVD6</accession>
<evidence type="ECO:0000256" key="8">
    <source>
        <dbReference type="SAM" id="Phobius"/>
    </source>
</evidence>
<dbReference type="GO" id="GO:0005886">
    <property type="term" value="C:plasma membrane"/>
    <property type="evidence" value="ECO:0007669"/>
    <property type="project" value="UniProtKB-SubCell"/>
</dbReference>
<evidence type="ECO:0000256" key="5">
    <source>
        <dbReference type="ARBA" id="ARBA00022692"/>
    </source>
</evidence>
<dbReference type="InterPro" id="IPR037185">
    <property type="entry name" value="EmrE-like"/>
</dbReference>
<feature type="transmembrane region" description="Helical" evidence="8">
    <location>
        <begin position="191"/>
        <end position="210"/>
    </location>
</feature>
<feature type="domain" description="EamA" evidence="9">
    <location>
        <begin position="167"/>
        <end position="305"/>
    </location>
</feature>
<dbReference type="OrthoDB" id="369870at2"/>
<feature type="transmembrane region" description="Helical" evidence="8">
    <location>
        <begin position="265"/>
        <end position="283"/>
    </location>
</feature>
<keyword evidence="3" id="KW-0813">Transport</keyword>
<proteinExistence type="inferred from homology"/>
<dbReference type="PANTHER" id="PTHR22911">
    <property type="entry name" value="ACYL-MALONYL CONDENSING ENZYME-RELATED"/>
    <property type="match status" value="1"/>
</dbReference>
<dbReference type="InterPro" id="IPR000620">
    <property type="entry name" value="EamA_dom"/>
</dbReference>
<gene>
    <name evidence="10" type="ORF">FB461_0825</name>
</gene>
<dbReference type="Gene3D" id="1.10.3730.20">
    <property type="match status" value="1"/>
</dbReference>
<dbReference type="Pfam" id="PF00892">
    <property type="entry name" value="EamA"/>
    <property type="match status" value="2"/>
</dbReference>
<dbReference type="Proteomes" id="UP000315389">
    <property type="component" value="Unassembled WGS sequence"/>
</dbReference>
<feature type="transmembrane region" description="Helical" evidence="8">
    <location>
        <begin position="163"/>
        <end position="179"/>
    </location>
</feature>
<protein>
    <submittedName>
        <fullName evidence="10">Chloramphenicol-sensitive protein RarD</fullName>
    </submittedName>
</protein>
<comment type="similarity">
    <text evidence="2">Belongs to the EamA transporter family.</text>
</comment>
<evidence type="ECO:0000313" key="11">
    <source>
        <dbReference type="Proteomes" id="UP000315389"/>
    </source>
</evidence>
<dbReference type="PANTHER" id="PTHR22911:SF137">
    <property type="entry name" value="SOLUTE CARRIER FAMILY 35 MEMBER G2-RELATED"/>
    <property type="match status" value="1"/>
</dbReference>
<feature type="transmembrane region" description="Helical" evidence="8">
    <location>
        <begin position="54"/>
        <end position="72"/>
    </location>
</feature>
<dbReference type="SUPFAM" id="SSF103481">
    <property type="entry name" value="Multidrug resistance efflux transporter EmrE"/>
    <property type="match status" value="2"/>
</dbReference>